<sequence>MNDDPESTLPSARRLRSSAEKRLVNAASKYALPQSKEDALKLVHELHVHQIELEMQNDELHRAQDELRSSRDRYSLLYDFAPVGYFTLDRQGMILTANLTGASLLNTERSRLIRRSFGGFFEGENYTLFKEMLTRVFLNSEPQTFELLMSKAVKRPLYMHVEALAVEPGEECLIAVVNITARKQAEDALSRAHDELEQRIAERTAELALTVDLQKKEMEERLQTLEKLRESELLLIQQSRMAAMGEMLTNIAHQWRQPLNVMGLLIQQLGMSKDAEELDRELIDHNVAKMMEILRHLSQTIDDFRAFTEPDREKCPFAVNQVIAKTLHLVESLFSTQRISITFDQGADTQLSGHPNEFCQALLNLLINARDALVESKPEKKWIKVCSRSVDGRAVVTVTDNGGGIRNDIIDNIFDPYFTTKSLGKGSGIGLYMSKIIIEKNMGGRLTVSNVAGGAEFRVEV</sequence>
<evidence type="ECO:0000256" key="2">
    <source>
        <dbReference type="ARBA" id="ARBA00012438"/>
    </source>
</evidence>
<feature type="coiled-coil region" evidence="9">
    <location>
        <begin position="46"/>
        <end position="73"/>
    </location>
</feature>
<keyword evidence="13" id="KW-1185">Reference proteome</keyword>
<dbReference type="SMART" id="SM00387">
    <property type="entry name" value="HATPase_c"/>
    <property type="match status" value="1"/>
</dbReference>
<comment type="catalytic activity">
    <reaction evidence="1">
        <text>ATP + protein L-histidine = ADP + protein N-phospho-L-histidine.</text>
        <dbReference type="EC" id="2.7.13.3"/>
    </reaction>
</comment>
<evidence type="ECO:0000313" key="12">
    <source>
        <dbReference type="EMBL" id="MBT0652870.1"/>
    </source>
</evidence>
<feature type="domain" description="Histidine kinase" evidence="10">
    <location>
        <begin position="250"/>
        <end position="461"/>
    </location>
</feature>
<dbReference type="EC" id="2.7.13.3" evidence="2"/>
<dbReference type="Proteomes" id="UP000756860">
    <property type="component" value="Unassembled WGS sequence"/>
</dbReference>
<evidence type="ECO:0000256" key="4">
    <source>
        <dbReference type="ARBA" id="ARBA00022679"/>
    </source>
</evidence>
<dbReference type="Pfam" id="PF00989">
    <property type="entry name" value="PAS"/>
    <property type="match status" value="1"/>
</dbReference>
<keyword evidence="9" id="KW-0175">Coiled coil</keyword>
<dbReference type="SUPFAM" id="SSF47384">
    <property type="entry name" value="Homodimeric domain of signal transducing histidine kinase"/>
    <property type="match status" value="1"/>
</dbReference>
<dbReference type="InterPro" id="IPR036890">
    <property type="entry name" value="HATPase_C_sf"/>
</dbReference>
<evidence type="ECO:0000259" key="10">
    <source>
        <dbReference type="PROSITE" id="PS50109"/>
    </source>
</evidence>
<dbReference type="SMART" id="SM00388">
    <property type="entry name" value="HisKA"/>
    <property type="match status" value="1"/>
</dbReference>
<dbReference type="InterPro" id="IPR036097">
    <property type="entry name" value="HisK_dim/P_sf"/>
</dbReference>
<keyword evidence="7" id="KW-0067">ATP-binding</keyword>
<evidence type="ECO:0000259" key="11">
    <source>
        <dbReference type="PROSITE" id="PS50112"/>
    </source>
</evidence>
<comment type="caution">
    <text evidence="12">The sequence shown here is derived from an EMBL/GenBank/DDBJ whole genome shotgun (WGS) entry which is preliminary data.</text>
</comment>
<evidence type="ECO:0000256" key="3">
    <source>
        <dbReference type="ARBA" id="ARBA00022553"/>
    </source>
</evidence>
<dbReference type="EMBL" id="JAHCVK010000002">
    <property type="protein sequence ID" value="MBT0652870.1"/>
    <property type="molecule type" value="Genomic_DNA"/>
</dbReference>
<dbReference type="InterPro" id="IPR035965">
    <property type="entry name" value="PAS-like_dom_sf"/>
</dbReference>
<dbReference type="InterPro" id="IPR013767">
    <property type="entry name" value="PAS_fold"/>
</dbReference>
<evidence type="ECO:0000256" key="6">
    <source>
        <dbReference type="ARBA" id="ARBA00022777"/>
    </source>
</evidence>
<dbReference type="PANTHER" id="PTHR43065:SF10">
    <property type="entry name" value="PEROXIDE STRESS-ACTIVATED HISTIDINE KINASE MAK3"/>
    <property type="match status" value="1"/>
</dbReference>
<evidence type="ECO:0000256" key="8">
    <source>
        <dbReference type="ARBA" id="ARBA00023012"/>
    </source>
</evidence>
<gene>
    <name evidence="12" type="ORF">KI810_07365</name>
</gene>
<dbReference type="Gene3D" id="1.10.287.130">
    <property type="match status" value="1"/>
</dbReference>
<dbReference type="InterPro" id="IPR003661">
    <property type="entry name" value="HisK_dim/P_dom"/>
</dbReference>
<feature type="domain" description="PAS" evidence="11">
    <location>
        <begin position="70"/>
        <end position="140"/>
    </location>
</feature>
<protein>
    <recommendedName>
        <fullName evidence="2">histidine kinase</fullName>
        <ecNumber evidence="2">2.7.13.3</ecNumber>
    </recommendedName>
</protein>
<dbReference type="SUPFAM" id="SSF55874">
    <property type="entry name" value="ATPase domain of HSP90 chaperone/DNA topoisomerase II/histidine kinase"/>
    <property type="match status" value="1"/>
</dbReference>
<dbReference type="InterPro" id="IPR003594">
    <property type="entry name" value="HATPase_dom"/>
</dbReference>
<evidence type="ECO:0000256" key="9">
    <source>
        <dbReference type="SAM" id="Coils"/>
    </source>
</evidence>
<dbReference type="PRINTS" id="PR00344">
    <property type="entry name" value="BCTRLSENSOR"/>
</dbReference>
<reference evidence="12 13" key="1">
    <citation type="submission" date="2021-05" db="EMBL/GenBank/DDBJ databases">
        <title>The draft genome of Geobacter luticola JCM 17780.</title>
        <authorList>
            <person name="Xu Z."/>
            <person name="Masuda Y."/>
            <person name="Itoh H."/>
            <person name="Senoo K."/>
        </authorList>
    </citation>
    <scope>NUCLEOTIDE SEQUENCE [LARGE SCALE GENOMIC DNA]</scope>
    <source>
        <strain evidence="12 13">JCM 17780</strain>
    </source>
</reference>
<evidence type="ECO:0000256" key="5">
    <source>
        <dbReference type="ARBA" id="ARBA00022741"/>
    </source>
</evidence>
<dbReference type="Pfam" id="PF02518">
    <property type="entry name" value="HATPase_c"/>
    <property type="match status" value="1"/>
</dbReference>
<keyword evidence="4" id="KW-0808">Transferase</keyword>
<dbReference type="Gene3D" id="3.30.450.20">
    <property type="entry name" value="PAS domain"/>
    <property type="match status" value="1"/>
</dbReference>
<dbReference type="Gene3D" id="3.30.565.10">
    <property type="entry name" value="Histidine kinase-like ATPase, C-terminal domain"/>
    <property type="match status" value="1"/>
</dbReference>
<keyword evidence="6" id="KW-0418">Kinase</keyword>
<keyword evidence="5" id="KW-0547">Nucleotide-binding</keyword>
<proteinExistence type="predicted"/>
<dbReference type="PROSITE" id="PS50109">
    <property type="entry name" value="HIS_KIN"/>
    <property type="match status" value="1"/>
</dbReference>
<feature type="coiled-coil region" evidence="9">
    <location>
        <begin position="182"/>
        <end position="235"/>
    </location>
</feature>
<dbReference type="PROSITE" id="PS50112">
    <property type="entry name" value="PAS"/>
    <property type="match status" value="1"/>
</dbReference>
<dbReference type="InterPro" id="IPR004358">
    <property type="entry name" value="Sig_transdc_His_kin-like_C"/>
</dbReference>
<dbReference type="RefSeq" id="WP_214174863.1">
    <property type="nucleotide sequence ID" value="NZ_JAHCVK010000002.1"/>
</dbReference>
<accession>A0ABS5SBW4</accession>
<evidence type="ECO:0000256" key="7">
    <source>
        <dbReference type="ARBA" id="ARBA00022840"/>
    </source>
</evidence>
<dbReference type="CDD" id="cd00082">
    <property type="entry name" value="HisKA"/>
    <property type="match status" value="1"/>
</dbReference>
<keyword evidence="8" id="KW-0902">Two-component regulatory system</keyword>
<dbReference type="InterPro" id="IPR000014">
    <property type="entry name" value="PAS"/>
</dbReference>
<name>A0ABS5SBW4_9BACT</name>
<dbReference type="PANTHER" id="PTHR43065">
    <property type="entry name" value="SENSOR HISTIDINE KINASE"/>
    <property type="match status" value="1"/>
</dbReference>
<keyword evidence="3" id="KW-0597">Phosphoprotein</keyword>
<evidence type="ECO:0000313" key="13">
    <source>
        <dbReference type="Proteomes" id="UP000756860"/>
    </source>
</evidence>
<dbReference type="InterPro" id="IPR005467">
    <property type="entry name" value="His_kinase_dom"/>
</dbReference>
<evidence type="ECO:0000256" key="1">
    <source>
        <dbReference type="ARBA" id="ARBA00000085"/>
    </source>
</evidence>
<organism evidence="12 13">
    <name type="scientific">Geomobilimonas luticola</name>
    <dbReference type="NCBI Taxonomy" id="1114878"/>
    <lineage>
        <taxon>Bacteria</taxon>
        <taxon>Pseudomonadati</taxon>
        <taxon>Thermodesulfobacteriota</taxon>
        <taxon>Desulfuromonadia</taxon>
        <taxon>Geobacterales</taxon>
        <taxon>Geobacteraceae</taxon>
        <taxon>Geomobilimonas</taxon>
    </lineage>
</organism>
<dbReference type="SUPFAM" id="SSF55785">
    <property type="entry name" value="PYP-like sensor domain (PAS domain)"/>
    <property type="match status" value="1"/>
</dbReference>